<organism evidence="1 2">
    <name type="scientific">[Clostridium] symbiosum ATCC 14940</name>
    <dbReference type="NCBI Taxonomy" id="411472"/>
    <lineage>
        <taxon>Bacteria</taxon>
        <taxon>Bacillati</taxon>
        <taxon>Bacillota</taxon>
        <taxon>Clostridia</taxon>
        <taxon>Lachnospirales</taxon>
        <taxon>Lachnospiraceae</taxon>
        <taxon>Otoolea</taxon>
    </lineage>
</organism>
<protein>
    <submittedName>
        <fullName evidence="1">GrdX family protein</fullName>
    </submittedName>
</protein>
<reference evidence="1 2" key="1">
    <citation type="submission" date="2013-07" db="EMBL/GenBank/DDBJ databases">
        <authorList>
            <person name="Weinstock G."/>
            <person name="Sodergren E."/>
            <person name="Wylie T."/>
            <person name="Fulton L."/>
            <person name="Fulton R."/>
            <person name="Fronick C."/>
            <person name="O'Laughlin M."/>
            <person name="Godfrey J."/>
            <person name="Miner T."/>
            <person name="Herter B."/>
            <person name="Appelbaum E."/>
            <person name="Cordes M."/>
            <person name="Lek S."/>
            <person name="Wollam A."/>
            <person name="Pepin K.H."/>
            <person name="Palsikar V.B."/>
            <person name="Mitreva M."/>
            <person name="Wilson R.K."/>
        </authorList>
    </citation>
    <scope>NUCLEOTIDE SEQUENCE [LARGE SCALE GENOMIC DNA]</scope>
    <source>
        <strain evidence="1 2">ATCC 14940</strain>
    </source>
</reference>
<accession>A0ABC9U3Q7</accession>
<dbReference type="NCBIfam" id="NF038093">
    <property type="entry name" value="GrdX"/>
    <property type="match status" value="1"/>
</dbReference>
<comment type="caution">
    <text evidence="1">The sequence shown here is derived from an EMBL/GenBank/DDBJ whole genome shotgun (WGS) entry which is preliminary data.</text>
</comment>
<name>A0ABC9U3Q7_CLOSY</name>
<evidence type="ECO:0000313" key="2">
    <source>
        <dbReference type="Proteomes" id="UP000016491"/>
    </source>
</evidence>
<proteinExistence type="predicted"/>
<dbReference type="InterPro" id="IPR047735">
    <property type="entry name" value="GrdX-like"/>
</dbReference>
<dbReference type="AlphaFoldDB" id="A0ABC9U3Q7"/>
<dbReference type="EMBL" id="AWSU01000021">
    <property type="protein sequence ID" value="ERI80526.1"/>
    <property type="molecule type" value="Genomic_DNA"/>
</dbReference>
<sequence>MPADTLIGKEGRTLNKLYTLITNNELVKERYGAYGKELNVEYLEDAGCLDVLIKARDAIHGGSRLETHPMAGSIKPNQNPYKTVMISDGKVDPEEFQEFITVMENSIMTCRKFLMEKPLPEWDEKLKKDFRYIDQSLIESAVSRI</sequence>
<gene>
    <name evidence="1" type="ORF">CLOSYM_00249</name>
</gene>
<evidence type="ECO:0000313" key="1">
    <source>
        <dbReference type="EMBL" id="ERI80526.1"/>
    </source>
</evidence>
<dbReference type="Proteomes" id="UP000016491">
    <property type="component" value="Unassembled WGS sequence"/>
</dbReference>